<proteinExistence type="predicted"/>
<gene>
    <name evidence="3" type="ORF">TRFO_19601</name>
</gene>
<dbReference type="GeneID" id="94835595"/>
<protein>
    <submittedName>
        <fullName evidence="3">Uncharacterized protein</fullName>
    </submittedName>
</protein>
<keyword evidence="2" id="KW-0472">Membrane</keyword>
<dbReference type="RefSeq" id="XP_068364059.1">
    <property type="nucleotide sequence ID" value="XM_068500891.1"/>
</dbReference>
<evidence type="ECO:0000256" key="1">
    <source>
        <dbReference type="SAM" id="MobiDB-lite"/>
    </source>
</evidence>
<keyword evidence="2" id="KW-0812">Transmembrane</keyword>
<sequence>MTIFFSFLAYALAKNVCVVTKTKRSEYSHCDSTIYPKDFENYLSKYSQFQNAHGSYQSLHLYISNDIENPLLVKYDFVQSVNIRSLIFHGDKKSSFVEIDFCGKDTYESELFEYDGVTVYPTNTKNPFFGKLFTENVDFAFSGFRMYSNDYLRHSKDIPKSVIKRLQSQKEIKSTINFNDSSTDPVFIGELLSFFNGVKIYDDEVVFYQRGGGGQMGLSSFRNGSAFLTQNTRSPDDFYFDCYGVSDSMPFVSLSFTKETQIYIEEFPKQKTGIPPVGINHSTTKPLHVFGKSSENSKFVYFSQDDSTDRSIDIQHSDICPIHSSGNIQQSSTLNFNTLKVINGEFIRLGGAFSIHANEIYGTAYSFREAHSITSNNKGYSYLTLTSEQNTIVIKNNEMIISDRNLDNSITFGVDSNSIICVRQRVESPSDLLVITDSVSDENNPYLEIEFIKESTLRLKSLQDQSILPHIAVFSGNPNEAITITSENINNANNKAGFLFGPIDSHRSKYIVNGAAIYTPDVDSQISIGDLEIIDTDFHVHSQNTLFDINILKCKSSFLTNFPGLNVMKELHIKDEVQNGQSIPCTHNLNVYLDIPTSLKVNNVVIRKDSVILQGQSSQQVTFTNLTNGFIHLKQLATSPSSFSATLENVNNDMESISCVVFQFSNEIAQNTFEFAGDNWNLLSHLNFCAVKLVSQNKLTIKGSSHIAASIVNLAGGELIVNDVSSSFGFHELSLYGKIIFNFNSTIQNSSLSLYSFIITSSATFSSVSKKITIDSKIIDFDLSAFSFLPQNNLYVDKFETAKLRGHDLKADQILNFDESSKLKELIITEEKTTYSFYLNLSSFVFVINSHSLTFNNFINEVSIQTLDSNNEVKVESFHLNQNSIFSFSNKLNFQSDATLKLGSRLENNPDLLNGTIHFSNNRIFTIEYSLDYLEYPAVYSPHIESVPYILDFKYVAPNGTKLPSYEYSVLKNKHYPIVCSPELDCNAFINAIDLESPFSDDVNHYIPECHKYEDNNYDNLKCISLVMKDNSYIPTQSRTPRPPTIDPSIAPSPSDESTDDNESDGGGSSKKVTIIVVVVIVLVVVVGCVIGFFVFMKIRKAKADNAFIDPALTAIILDDKEL</sequence>
<evidence type="ECO:0000256" key="2">
    <source>
        <dbReference type="SAM" id="Phobius"/>
    </source>
</evidence>
<comment type="caution">
    <text evidence="3">The sequence shown here is derived from an EMBL/GenBank/DDBJ whole genome shotgun (WGS) entry which is preliminary data.</text>
</comment>
<evidence type="ECO:0000313" key="3">
    <source>
        <dbReference type="EMBL" id="OHT10923.1"/>
    </source>
</evidence>
<keyword evidence="4" id="KW-1185">Reference proteome</keyword>
<feature type="region of interest" description="Disordered" evidence="1">
    <location>
        <begin position="1036"/>
        <end position="1069"/>
    </location>
</feature>
<dbReference type="EMBL" id="MLAK01000598">
    <property type="protein sequence ID" value="OHT10923.1"/>
    <property type="molecule type" value="Genomic_DNA"/>
</dbReference>
<keyword evidence="2" id="KW-1133">Transmembrane helix</keyword>
<evidence type="ECO:0000313" key="4">
    <source>
        <dbReference type="Proteomes" id="UP000179807"/>
    </source>
</evidence>
<organism evidence="3 4">
    <name type="scientific">Tritrichomonas foetus</name>
    <dbReference type="NCBI Taxonomy" id="1144522"/>
    <lineage>
        <taxon>Eukaryota</taxon>
        <taxon>Metamonada</taxon>
        <taxon>Parabasalia</taxon>
        <taxon>Tritrichomonadida</taxon>
        <taxon>Tritrichomonadidae</taxon>
        <taxon>Tritrichomonas</taxon>
    </lineage>
</organism>
<name>A0A1J4KI85_9EUKA</name>
<reference evidence="3" key="1">
    <citation type="submission" date="2016-10" db="EMBL/GenBank/DDBJ databases">
        <authorList>
            <person name="Benchimol M."/>
            <person name="Almeida L.G."/>
            <person name="Vasconcelos A.T."/>
            <person name="Perreira-Neves A."/>
            <person name="Rosa I.A."/>
            <person name="Tasca T."/>
            <person name="Bogo M.R."/>
            <person name="de Souza W."/>
        </authorList>
    </citation>
    <scope>NUCLEOTIDE SEQUENCE [LARGE SCALE GENOMIC DNA]</scope>
    <source>
        <strain evidence="3">K</strain>
    </source>
</reference>
<feature type="transmembrane region" description="Helical" evidence="2">
    <location>
        <begin position="1073"/>
        <end position="1096"/>
    </location>
</feature>
<dbReference type="VEuPathDB" id="TrichDB:TRFO_19601"/>
<dbReference type="AlphaFoldDB" id="A0A1J4KI85"/>
<accession>A0A1J4KI85</accession>
<dbReference type="Proteomes" id="UP000179807">
    <property type="component" value="Unassembled WGS sequence"/>
</dbReference>